<dbReference type="OMA" id="FSDYYYR"/>
<feature type="coiled-coil region" evidence="22">
    <location>
        <begin position="1004"/>
        <end position="1058"/>
    </location>
</feature>
<evidence type="ECO:0000256" key="4">
    <source>
        <dbReference type="ARBA" id="ARBA00009439"/>
    </source>
</evidence>
<feature type="coiled-coil region" evidence="22">
    <location>
        <begin position="563"/>
        <end position="611"/>
    </location>
</feature>
<evidence type="ECO:0000313" key="25">
    <source>
        <dbReference type="Proteomes" id="UP000036987"/>
    </source>
</evidence>
<dbReference type="GO" id="GO:0030870">
    <property type="term" value="C:Mre11 complex"/>
    <property type="evidence" value="ECO:0000318"/>
    <property type="project" value="GO_Central"/>
</dbReference>
<gene>
    <name evidence="24" type="ORF">ZOSMA_42G00570</name>
</gene>
<evidence type="ECO:0000256" key="7">
    <source>
        <dbReference type="ARBA" id="ARBA00022723"/>
    </source>
</evidence>
<evidence type="ECO:0000256" key="14">
    <source>
        <dbReference type="ARBA" id="ARBA00023054"/>
    </source>
</evidence>
<evidence type="ECO:0000313" key="24">
    <source>
        <dbReference type="EMBL" id="KMZ63016.1"/>
    </source>
</evidence>
<evidence type="ECO:0000256" key="17">
    <source>
        <dbReference type="ARBA" id="ARBA00023254"/>
    </source>
</evidence>
<dbReference type="Pfam" id="PF04423">
    <property type="entry name" value="Rad50_zn_hook"/>
    <property type="match status" value="1"/>
</dbReference>
<dbReference type="PROSITE" id="PS51131">
    <property type="entry name" value="ZN_HOOK"/>
    <property type="match status" value="1"/>
</dbReference>
<sequence length="1282" mass="148103">MSTVDKMLIKGIRSFDPENKLVISFFKPLTLIVGPNGAGKTTIIECLKLSLTGELPPNARSGQSFIHDPKVSGETETKAQVKLRFKTVTGRDVVSIRSFQLTQKASKMEFKAIESVLQTINPVNGEKVCLSYRCADMDKEITSLMCVSKAILENVIFVHQDDANWPLQDPFTLKKKFDDIFSATRYTKALDVIKKLHKDQNIAIKTYKLKLENLQTLKDAAYKLRDNITHDNDKIECLKVQMTELEGNLEVVESKTAHAESTLKELQKLQMQIATNTSRRNTLFELQEKQYIALAEENEDTDEELMEWQTKFGERLALLESKINKLTRVLDDTNKKSSSILQLIDASIHDIGKLEAEADAHMLLKRERDSGIQKFFNTHNLGALPEPPFSTAVADTLIDRVKSGLIVLEKDLNDKKLFQESISNRIKDMEKERDHAEQESSNLNLSHIDDREKNTQIEVERKTLQLEKRDFDSKINEREIEISDLERKIKELSRVKDIMASDSETRVKLSFRKQELGSCKMKHKKIIDTWRDKIRSALKGRLPADKDLKKEVTNAFGSIKKEYDDLINKSDESETEVKMVQKQIQDGNANLSKLQKEMEAKRRLIDSKLQSLVQIPSTIESFPKILLDSIDNRDVQKSKYNMADGMRQMFDPFERVARAHHICPCCERSFSPEEEEDFVKKQRVKSTRSAEHMKSLALESSNADLHFQKLDNLRMIYEEYNKLGKDTIPLAEKTLETLTQDLNLKLEVLDDLSCVLVHVRFEKEALEVLIEPVEKADNILLEMQTLEKQIEGFEYSFDAQGQDVKSMDEIQEQLMDKQNRKEILSSELKNLREEQGYMIKDLSNARMRWHALREEKLKASSIIRDLKRAEEELVDLEDEKVKADFEVKSLAKDLIPLSKMKIQKDLDNLKLKHEQEDDERAEVKRSYQQEHDQILALANKIKSYIDSKKGEKLSEFKDKQSLLKSQLQTLENTKKEISTDLNKSNGLLCNQTQLKRNIDDNLIYRKTKSEVEVLAREIETLEDKILNIGGISSFEGELERHKQEKERILSERNRCQGTMSVYQSNIVRYKAELKQTQYSNIDKRYSNQQIELKTSEMGNKDLERYHNALDKALMRFHSMKMEEINKIIRELWQQTYRGQDIDYISIHSNSDGAGSRSYSYRVLMQTGDAELEMRGRCSAGQKVLACLIIRLALAETFCLNCGILALDEPTTNLDGPNSESLAAALLRIMEDRKGQENFQLIVITHDEKFAQLIGQRQHAEKYYRITKDEHQHSIIESQEIFE</sequence>
<comment type="catalytic activity">
    <reaction evidence="19">
        <text>ATP + H2O = ADP + phosphate + H(+)</text>
        <dbReference type="Rhea" id="RHEA:13065"/>
        <dbReference type="ChEBI" id="CHEBI:15377"/>
        <dbReference type="ChEBI" id="CHEBI:15378"/>
        <dbReference type="ChEBI" id="CHEBI:30616"/>
        <dbReference type="ChEBI" id="CHEBI:43474"/>
        <dbReference type="ChEBI" id="CHEBI:456216"/>
    </reaction>
</comment>
<name>A0A0K9P1T1_ZOSMR</name>
<dbReference type="PANTHER" id="PTHR18867:SF12">
    <property type="entry name" value="DNA REPAIR PROTEIN RAD50"/>
    <property type="match status" value="1"/>
</dbReference>
<comment type="similarity">
    <text evidence="4">Belongs to the SMC family. RAD50 subfamily.</text>
</comment>
<dbReference type="GO" id="GO:0007004">
    <property type="term" value="P:telomere maintenance via telomerase"/>
    <property type="evidence" value="ECO:0000318"/>
    <property type="project" value="GO_Central"/>
</dbReference>
<keyword evidence="15" id="KW-0234">DNA repair</keyword>
<feature type="binding site" evidence="21">
    <location>
        <position position="663"/>
    </location>
    <ligand>
        <name>Zn(2+)</name>
        <dbReference type="ChEBI" id="CHEBI:29105"/>
    </ligand>
</feature>
<evidence type="ECO:0000256" key="12">
    <source>
        <dbReference type="ARBA" id="ARBA00022840"/>
    </source>
</evidence>
<proteinExistence type="inferred from homology"/>
<dbReference type="GO" id="GO:0070192">
    <property type="term" value="P:chromosome organization involved in meiotic cell cycle"/>
    <property type="evidence" value="ECO:0000318"/>
    <property type="project" value="GO_Central"/>
</dbReference>
<dbReference type="PANTHER" id="PTHR18867">
    <property type="entry name" value="RAD50"/>
    <property type="match status" value="1"/>
</dbReference>
<evidence type="ECO:0000256" key="11">
    <source>
        <dbReference type="ARBA" id="ARBA00022833"/>
    </source>
</evidence>
<dbReference type="SUPFAM" id="SSF52540">
    <property type="entry name" value="P-loop containing nucleoside triphosphate hydrolases"/>
    <property type="match status" value="1"/>
</dbReference>
<comment type="subunit">
    <text evidence="20">Component of the MRN complex composed of two heterodimers RAD50 and MRE11 associated with a single NBS1.</text>
</comment>
<dbReference type="InterPro" id="IPR038729">
    <property type="entry name" value="Rad50/SbcC_AAA"/>
</dbReference>
<dbReference type="GO" id="GO:0000794">
    <property type="term" value="C:condensed nuclear chromosome"/>
    <property type="evidence" value="ECO:0000318"/>
    <property type="project" value="GO_Central"/>
</dbReference>
<comment type="caution">
    <text evidence="24">The sequence shown here is derived from an EMBL/GenBank/DDBJ whole genome shotgun (WGS) entry which is preliminary data.</text>
</comment>
<protein>
    <recommendedName>
        <fullName evidence="5">DNA repair protein RAD50</fullName>
    </recommendedName>
</protein>
<dbReference type="InterPro" id="IPR027417">
    <property type="entry name" value="P-loop_NTPase"/>
</dbReference>
<dbReference type="GO" id="GO:0005524">
    <property type="term" value="F:ATP binding"/>
    <property type="evidence" value="ECO:0007669"/>
    <property type="project" value="UniProtKB-KW"/>
</dbReference>
<comment type="cofactor">
    <cofactor evidence="1">
        <name>Zn(2+)</name>
        <dbReference type="ChEBI" id="CHEBI:29105"/>
    </cofactor>
</comment>
<dbReference type="OrthoDB" id="774814at2759"/>
<evidence type="ECO:0000256" key="13">
    <source>
        <dbReference type="ARBA" id="ARBA00022842"/>
    </source>
</evidence>
<feature type="binding site" evidence="21">
    <location>
        <position position="666"/>
    </location>
    <ligand>
        <name>Zn(2+)</name>
        <dbReference type="ChEBI" id="CHEBI:29105"/>
    </ligand>
</feature>
<keyword evidence="16" id="KW-0539">Nucleus</keyword>
<keyword evidence="6" id="KW-0158">Chromosome</keyword>
<feature type="coiled-coil region" evidence="22">
    <location>
        <begin position="807"/>
        <end position="926"/>
    </location>
</feature>
<dbReference type="GO" id="GO:0016887">
    <property type="term" value="F:ATP hydrolysis activity"/>
    <property type="evidence" value="ECO:0007669"/>
    <property type="project" value="InterPro"/>
</dbReference>
<keyword evidence="18" id="KW-0131">Cell cycle</keyword>
<keyword evidence="25" id="KW-1185">Reference proteome</keyword>
<evidence type="ECO:0000256" key="5">
    <source>
        <dbReference type="ARBA" id="ARBA00017893"/>
    </source>
</evidence>
<dbReference type="GO" id="GO:0003691">
    <property type="term" value="F:double-stranded telomeric DNA binding"/>
    <property type="evidence" value="ECO:0000318"/>
    <property type="project" value="GO_Central"/>
</dbReference>
<dbReference type="Pfam" id="PF13476">
    <property type="entry name" value="AAA_23"/>
    <property type="match status" value="1"/>
</dbReference>
<evidence type="ECO:0000256" key="16">
    <source>
        <dbReference type="ARBA" id="ARBA00023242"/>
    </source>
</evidence>
<dbReference type="Proteomes" id="UP000036987">
    <property type="component" value="Unassembled WGS sequence"/>
</dbReference>
<dbReference type="GO" id="GO:0006302">
    <property type="term" value="P:double-strand break repair"/>
    <property type="evidence" value="ECO:0000318"/>
    <property type="project" value="GO_Central"/>
</dbReference>
<evidence type="ECO:0000256" key="19">
    <source>
        <dbReference type="ARBA" id="ARBA00049360"/>
    </source>
</evidence>
<keyword evidence="13" id="KW-0460">Magnesium</keyword>
<dbReference type="GO" id="GO:0046872">
    <property type="term" value="F:metal ion binding"/>
    <property type="evidence" value="ECO:0007669"/>
    <property type="project" value="UniProtKB-UniRule"/>
</dbReference>
<keyword evidence="8" id="KW-0547">Nucleotide-binding</keyword>
<keyword evidence="14 22" id="KW-0175">Coiled coil</keyword>
<dbReference type="EMBL" id="LFYR01001279">
    <property type="protein sequence ID" value="KMZ63016.1"/>
    <property type="molecule type" value="Genomic_DNA"/>
</dbReference>
<evidence type="ECO:0000256" key="2">
    <source>
        <dbReference type="ARBA" id="ARBA00004123"/>
    </source>
</evidence>
<dbReference type="FunFam" id="3.40.50.300:FF:000593">
    <property type="entry name" value="DNA repair protein RAD50"/>
    <property type="match status" value="1"/>
</dbReference>
<keyword evidence="10" id="KW-0378">Hydrolase</keyword>
<dbReference type="GO" id="GO:0051880">
    <property type="term" value="F:G-quadruplex DNA binding"/>
    <property type="evidence" value="ECO:0000318"/>
    <property type="project" value="GO_Central"/>
</dbReference>
<keyword evidence="7 21" id="KW-0479">Metal-binding</keyword>
<keyword evidence="17" id="KW-0469">Meiosis</keyword>
<keyword evidence="9" id="KW-0227">DNA damage</keyword>
<dbReference type="Gene3D" id="3.40.50.300">
    <property type="entry name" value="P-loop containing nucleotide triphosphate hydrolases"/>
    <property type="match status" value="2"/>
</dbReference>
<feature type="coiled-coil region" evidence="22">
    <location>
        <begin position="235"/>
        <end position="336"/>
    </location>
</feature>
<organism evidence="24 25">
    <name type="scientific">Zostera marina</name>
    <name type="common">Eelgrass</name>
    <dbReference type="NCBI Taxonomy" id="29655"/>
    <lineage>
        <taxon>Eukaryota</taxon>
        <taxon>Viridiplantae</taxon>
        <taxon>Streptophyta</taxon>
        <taxon>Embryophyta</taxon>
        <taxon>Tracheophyta</taxon>
        <taxon>Spermatophyta</taxon>
        <taxon>Magnoliopsida</taxon>
        <taxon>Liliopsida</taxon>
        <taxon>Zosteraceae</taxon>
        <taxon>Zostera</taxon>
    </lineage>
</organism>
<feature type="coiled-coil region" evidence="22">
    <location>
        <begin position="419"/>
        <end position="502"/>
    </location>
</feature>
<dbReference type="STRING" id="29655.A0A0K9P1T1"/>
<keyword evidence="11 21" id="KW-0862">Zinc</keyword>
<dbReference type="GO" id="GO:0043047">
    <property type="term" value="F:single-stranded telomeric DNA binding"/>
    <property type="evidence" value="ECO:0000318"/>
    <property type="project" value="GO_Central"/>
</dbReference>
<evidence type="ECO:0000256" key="1">
    <source>
        <dbReference type="ARBA" id="ARBA00001947"/>
    </source>
</evidence>
<evidence type="ECO:0000256" key="8">
    <source>
        <dbReference type="ARBA" id="ARBA00022741"/>
    </source>
</evidence>
<evidence type="ECO:0000256" key="22">
    <source>
        <dbReference type="SAM" id="Coils"/>
    </source>
</evidence>
<dbReference type="FunFam" id="3.40.50.300:FF:001649">
    <property type="entry name" value="DNA repair protein RAD50"/>
    <property type="match status" value="1"/>
</dbReference>
<evidence type="ECO:0000256" key="15">
    <source>
        <dbReference type="ARBA" id="ARBA00023204"/>
    </source>
</evidence>
<accession>A0A0K9P1T1</accession>
<evidence type="ECO:0000256" key="20">
    <source>
        <dbReference type="ARBA" id="ARBA00064981"/>
    </source>
</evidence>
<feature type="domain" description="Zinc-hook" evidence="23">
    <location>
        <begin position="616"/>
        <end position="715"/>
    </location>
</feature>
<dbReference type="InterPro" id="IPR013134">
    <property type="entry name" value="Zn_hook_RAD50"/>
</dbReference>
<evidence type="ECO:0000256" key="9">
    <source>
        <dbReference type="ARBA" id="ARBA00022763"/>
    </source>
</evidence>
<evidence type="ECO:0000256" key="3">
    <source>
        <dbReference type="ARBA" id="ARBA00004286"/>
    </source>
</evidence>
<comment type="subcellular location">
    <subcellularLocation>
        <location evidence="3">Chromosome</location>
    </subcellularLocation>
    <subcellularLocation>
        <location evidence="2">Nucleus</location>
    </subcellularLocation>
</comment>
<evidence type="ECO:0000256" key="18">
    <source>
        <dbReference type="ARBA" id="ARBA00023306"/>
    </source>
</evidence>
<evidence type="ECO:0000256" key="6">
    <source>
        <dbReference type="ARBA" id="ARBA00022454"/>
    </source>
</evidence>
<reference evidence="25" key="1">
    <citation type="journal article" date="2016" name="Nature">
        <title>The genome of the seagrass Zostera marina reveals angiosperm adaptation to the sea.</title>
        <authorList>
            <person name="Olsen J.L."/>
            <person name="Rouze P."/>
            <person name="Verhelst B."/>
            <person name="Lin Y.-C."/>
            <person name="Bayer T."/>
            <person name="Collen J."/>
            <person name="Dattolo E."/>
            <person name="De Paoli E."/>
            <person name="Dittami S."/>
            <person name="Maumus F."/>
            <person name="Michel G."/>
            <person name="Kersting A."/>
            <person name="Lauritano C."/>
            <person name="Lohaus R."/>
            <person name="Toepel M."/>
            <person name="Tonon T."/>
            <person name="Vanneste K."/>
            <person name="Amirebrahimi M."/>
            <person name="Brakel J."/>
            <person name="Bostroem C."/>
            <person name="Chovatia M."/>
            <person name="Grimwood J."/>
            <person name="Jenkins J.W."/>
            <person name="Jueterbock A."/>
            <person name="Mraz A."/>
            <person name="Stam W.T."/>
            <person name="Tice H."/>
            <person name="Bornberg-Bauer E."/>
            <person name="Green P.J."/>
            <person name="Pearson G.A."/>
            <person name="Procaccini G."/>
            <person name="Duarte C.M."/>
            <person name="Schmutz J."/>
            <person name="Reusch T.B.H."/>
            <person name="Van de Peer Y."/>
        </authorList>
    </citation>
    <scope>NUCLEOTIDE SEQUENCE [LARGE SCALE GENOMIC DNA]</scope>
    <source>
        <strain evidence="25">cv. Finnish</strain>
    </source>
</reference>
<evidence type="ECO:0000256" key="10">
    <source>
        <dbReference type="ARBA" id="ARBA00022801"/>
    </source>
</evidence>
<evidence type="ECO:0000259" key="23">
    <source>
        <dbReference type="PROSITE" id="PS51131"/>
    </source>
</evidence>
<evidence type="ECO:0000256" key="21">
    <source>
        <dbReference type="PROSITE-ProRule" id="PRU00471"/>
    </source>
</evidence>
<keyword evidence="12" id="KW-0067">ATP-binding</keyword>
<dbReference type="GO" id="GO:0000722">
    <property type="term" value="P:telomere maintenance via recombination"/>
    <property type="evidence" value="ECO:0000318"/>
    <property type="project" value="GO_Central"/>
</dbReference>